<dbReference type="Proteomes" id="UP000094652">
    <property type="component" value="Chromosome"/>
</dbReference>
<dbReference type="InterPro" id="IPR000182">
    <property type="entry name" value="GNAT_dom"/>
</dbReference>
<dbReference type="RefSeq" id="WP_069679763.1">
    <property type="nucleotide sequence ID" value="NZ_CP017253.2"/>
</dbReference>
<evidence type="ECO:0000313" key="5">
    <source>
        <dbReference type="Proteomes" id="UP000094652"/>
    </source>
</evidence>
<evidence type="ECO:0000259" key="3">
    <source>
        <dbReference type="PROSITE" id="PS51186"/>
    </source>
</evidence>
<evidence type="ECO:0000256" key="1">
    <source>
        <dbReference type="ARBA" id="ARBA00022679"/>
    </source>
</evidence>
<feature type="domain" description="N-acetyltransferase" evidence="3">
    <location>
        <begin position="145"/>
        <end position="291"/>
    </location>
</feature>
<dbReference type="AlphaFoldDB" id="A0A1D7XJT8"/>
<protein>
    <submittedName>
        <fullName evidence="4">N-acetyltransferase</fullName>
    </submittedName>
</protein>
<dbReference type="OrthoDB" id="1910906at2"/>
<keyword evidence="1 4" id="KW-0808">Transferase</keyword>
<dbReference type="SUPFAM" id="SSF55729">
    <property type="entry name" value="Acyl-CoA N-acyltransferases (Nat)"/>
    <property type="match status" value="1"/>
</dbReference>
<name>A0A1D7XJT8_9CLOT</name>
<dbReference type="InterPro" id="IPR051556">
    <property type="entry name" value="N-term/lysine_N-AcTrnsfr"/>
</dbReference>
<accession>A0A1D7XJT8</accession>
<keyword evidence="2" id="KW-0012">Acyltransferase</keyword>
<keyword evidence="5" id="KW-1185">Reference proteome</keyword>
<dbReference type="PROSITE" id="PS51186">
    <property type="entry name" value="GNAT"/>
    <property type="match status" value="1"/>
</dbReference>
<dbReference type="PANTHER" id="PTHR42919">
    <property type="entry name" value="N-ALPHA-ACETYLTRANSFERASE"/>
    <property type="match status" value="1"/>
</dbReference>
<proteinExistence type="predicted"/>
<dbReference type="Pfam" id="PF00583">
    <property type="entry name" value="Acetyltransf_1"/>
    <property type="match status" value="1"/>
</dbReference>
<organism evidence="4 5">
    <name type="scientific">Clostridium taeniosporum</name>
    <dbReference type="NCBI Taxonomy" id="394958"/>
    <lineage>
        <taxon>Bacteria</taxon>
        <taxon>Bacillati</taxon>
        <taxon>Bacillota</taxon>
        <taxon>Clostridia</taxon>
        <taxon>Eubacteriales</taxon>
        <taxon>Clostridiaceae</taxon>
        <taxon>Clostridium</taxon>
    </lineage>
</organism>
<dbReference type="Gene3D" id="3.40.630.30">
    <property type="match status" value="1"/>
</dbReference>
<evidence type="ECO:0000313" key="4">
    <source>
        <dbReference type="EMBL" id="AOR23612.1"/>
    </source>
</evidence>
<reference evidence="5" key="1">
    <citation type="submission" date="2016-09" db="EMBL/GenBank/DDBJ databases">
        <title>Genomics of Clostridium taeniosporum, an organism which forms endospores with ribbon-like appendages.</title>
        <authorList>
            <person name="Walker J.R."/>
        </authorList>
    </citation>
    <scope>NUCLEOTIDE SEQUENCE [LARGE SCALE GENOMIC DNA]</scope>
    <source>
        <strain evidence="5">1/k</strain>
    </source>
</reference>
<gene>
    <name evidence="4" type="ORF">BGI42_07645</name>
</gene>
<sequence>MFIIEKLSFKNLKYLEMLQQEANNKYMNDKDFFELYNKKSFISKYRKRREIKLFKYENEYIGYLWIQYPLTEVIKINSLYINEKHIDWLSNELFHIFKGKTLSFDVVDSKLTYDIMNKLNFKTIKSTSLMKMQISKCKFKFNKNVNFKIFTKKQDENLRCFIQNSVFQDNERVPLVPYDIKQEEQEDYYINDLCVFIMLGNVAIGYGQVIAKKDFYTIVNVGILEEYRKKGYGEMLIKYLIYLCSKRHISCIAINVEVENYKAMNLYKKIGFEEYRRVTTWENKLYSNLKS</sequence>
<evidence type="ECO:0000256" key="2">
    <source>
        <dbReference type="ARBA" id="ARBA00023315"/>
    </source>
</evidence>
<dbReference type="CDD" id="cd04301">
    <property type="entry name" value="NAT_SF"/>
    <property type="match status" value="1"/>
</dbReference>
<dbReference type="InterPro" id="IPR016181">
    <property type="entry name" value="Acyl_CoA_acyltransferase"/>
</dbReference>
<dbReference type="PANTHER" id="PTHR42919:SF8">
    <property type="entry name" value="N-ALPHA-ACETYLTRANSFERASE 50"/>
    <property type="match status" value="1"/>
</dbReference>
<dbReference type="GO" id="GO:0016747">
    <property type="term" value="F:acyltransferase activity, transferring groups other than amino-acyl groups"/>
    <property type="evidence" value="ECO:0007669"/>
    <property type="project" value="InterPro"/>
</dbReference>
<dbReference type="STRING" id="394958.BGI42_07645"/>
<dbReference type="KEGG" id="ctae:BGI42_07645"/>
<dbReference type="EMBL" id="CP017253">
    <property type="protein sequence ID" value="AOR23612.1"/>
    <property type="molecule type" value="Genomic_DNA"/>
</dbReference>